<dbReference type="InterPro" id="IPR003837">
    <property type="entry name" value="GatC"/>
</dbReference>
<dbReference type="SUPFAM" id="SSF141000">
    <property type="entry name" value="Glu-tRNAGln amidotransferase C subunit"/>
    <property type="match status" value="1"/>
</dbReference>
<dbReference type="EMBL" id="CP005986">
    <property type="protein sequence ID" value="AIA55924.1"/>
    <property type="molecule type" value="Genomic_DNA"/>
</dbReference>
<comment type="similarity">
    <text evidence="1">Belongs to the GatC family.</text>
</comment>
<reference evidence="2 3" key="1">
    <citation type="journal article" date="2009" name="J. Bacteriol.">
        <title>Draft genome sequence of the extremely acidophilic bacterium Acidithiobacillus caldus ATCC 51756 reveals metabolic versatility in the genus Acidithiobacillus.</title>
        <authorList>
            <person name="Valdes J."/>
            <person name="Quatrini R."/>
            <person name="Hallberg K."/>
            <person name="Dopson M."/>
            <person name="Valenzuela P.D."/>
            <person name="Holmes D.S."/>
        </authorList>
    </citation>
    <scope>NUCLEOTIDE SEQUENCE [LARGE SCALE GENOMIC DNA]</scope>
    <source>
        <strain evidence="3">ATCC 51756 / DSM 8584 / KU</strain>
    </source>
</reference>
<organism evidence="2 3">
    <name type="scientific">Acidithiobacillus caldus (strain ATCC 51756 / DSM 8584 / KU)</name>
    <dbReference type="NCBI Taxonomy" id="637389"/>
    <lineage>
        <taxon>Bacteria</taxon>
        <taxon>Pseudomonadati</taxon>
        <taxon>Pseudomonadota</taxon>
        <taxon>Acidithiobacillia</taxon>
        <taxon>Acidithiobacillales</taxon>
        <taxon>Acidithiobacillaceae</taxon>
        <taxon>Acidithiobacillus</taxon>
    </lineage>
</organism>
<dbReference type="EC" id="6.3.5.-" evidence="1"/>
<dbReference type="AlphaFoldDB" id="A0A059ZSV9"/>
<evidence type="ECO:0000313" key="3">
    <source>
        <dbReference type="Proteomes" id="UP000005522"/>
    </source>
</evidence>
<comment type="subunit">
    <text evidence="1">Heterotrimer of A, B and C subunits.</text>
</comment>
<keyword evidence="1" id="KW-0547">Nucleotide-binding</keyword>
<keyword evidence="1 2" id="KW-0436">Ligase</keyword>
<dbReference type="Pfam" id="PF02686">
    <property type="entry name" value="GatC"/>
    <property type="match status" value="1"/>
</dbReference>
<evidence type="ECO:0000313" key="2">
    <source>
        <dbReference type="EMBL" id="AIA55924.1"/>
    </source>
</evidence>
<comment type="catalytic activity">
    <reaction evidence="1">
        <text>L-glutamyl-tRNA(Gln) + L-glutamine + ATP + H2O = L-glutaminyl-tRNA(Gln) + L-glutamate + ADP + phosphate + H(+)</text>
        <dbReference type="Rhea" id="RHEA:17521"/>
        <dbReference type="Rhea" id="RHEA-COMP:9681"/>
        <dbReference type="Rhea" id="RHEA-COMP:9684"/>
        <dbReference type="ChEBI" id="CHEBI:15377"/>
        <dbReference type="ChEBI" id="CHEBI:15378"/>
        <dbReference type="ChEBI" id="CHEBI:29985"/>
        <dbReference type="ChEBI" id="CHEBI:30616"/>
        <dbReference type="ChEBI" id="CHEBI:43474"/>
        <dbReference type="ChEBI" id="CHEBI:58359"/>
        <dbReference type="ChEBI" id="CHEBI:78520"/>
        <dbReference type="ChEBI" id="CHEBI:78521"/>
        <dbReference type="ChEBI" id="CHEBI:456216"/>
    </reaction>
</comment>
<keyword evidence="1" id="KW-0648">Protein biosynthesis</keyword>
<comment type="function">
    <text evidence="1">Allows the formation of correctly charged Asn-tRNA(Asn) or Gln-tRNA(Gln) through the transamidation of misacylated Asp-tRNA(Asn) or Glu-tRNA(Gln) in organisms which lack either or both of asparaginyl-tRNA or glutaminyl-tRNA synthetases. The reaction takes place in the presence of glutamine and ATP through an activated phospho-Asp-tRNA(Asn) or phospho-Glu-tRNA(Gln).</text>
</comment>
<dbReference type="Proteomes" id="UP000005522">
    <property type="component" value="Chromosome"/>
</dbReference>
<dbReference type="GO" id="GO:0050566">
    <property type="term" value="F:asparaginyl-tRNA synthase (glutamine-hydrolyzing) activity"/>
    <property type="evidence" value="ECO:0007669"/>
    <property type="project" value="RHEA"/>
</dbReference>
<dbReference type="HAMAP" id="MF_00122">
    <property type="entry name" value="GatC"/>
    <property type="match status" value="1"/>
</dbReference>
<name>A0A059ZSV9_ACICK</name>
<keyword evidence="2" id="KW-0808">Transferase</keyword>
<dbReference type="PANTHER" id="PTHR15004">
    <property type="entry name" value="GLUTAMYL-TRNA(GLN) AMIDOTRANSFERASE SUBUNIT C, MITOCHONDRIAL"/>
    <property type="match status" value="1"/>
</dbReference>
<keyword evidence="1" id="KW-0067">ATP-binding</keyword>
<dbReference type="GO" id="GO:0005524">
    <property type="term" value="F:ATP binding"/>
    <property type="evidence" value="ECO:0007669"/>
    <property type="project" value="UniProtKB-KW"/>
</dbReference>
<dbReference type="RefSeq" id="WP_004873195.1">
    <property type="nucleotide sequence ID" value="NZ_CP005986.1"/>
</dbReference>
<dbReference type="PANTHER" id="PTHR15004:SF0">
    <property type="entry name" value="GLUTAMYL-TRNA(GLN) AMIDOTRANSFERASE SUBUNIT C, MITOCHONDRIAL"/>
    <property type="match status" value="1"/>
</dbReference>
<dbReference type="GO" id="GO:0016740">
    <property type="term" value="F:transferase activity"/>
    <property type="evidence" value="ECO:0007669"/>
    <property type="project" value="UniProtKB-KW"/>
</dbReference>
<dbReference type="KEGG" id="acz:Acaty_c2068"/>
<dbReference type="eggNOG" id="COG0721">
    <property type="taxonomic scope" value="Bacteria"/>
</dbReference>
<dbReference type="GO" id="GO:0070681">
    <property type="term" value="P:glutaminyl-tRNAGln biosynthesis via transamidation"/>
    <property type="evidence" value="ECO:0007669"/>
    <property type="project" value="TreeGrafter"/>
</dbReference>
<dbReference type="GO" id="GO:0050567">
    <property type="term" value="F:glutaminyl-tRNA synthase (glutamine-hydrolyzing) activity"/>
    <property type="evidence" value="ECO:0007669"/>
    <property type="project" value="UniProtKB-UniRule"/>
</dbReference>
<gene>
    <name evidence="1" type="primary">gatC</name>
    <name evidence="2" type="ORF">Acaty_c2068</name>
</gene>
<dbReference type="InterPro" id="IPR036113">
    <property type="entry name" value="Asp/Glu-ADT_sf_sub_c"/>
</dbReference>
<dbReference type="GeneID" id="92932142"/>
<dbReference type="Gene3D" id="1.10.20.60">
    <property type="entry name" value="Glu-tRNAGln amidotransferase C subunit, N-terminal domain"/>
    <property type="match status" value="1"/>
</dbReference>
<proteinExistence type="inferred from homology"/>
<accession>A0A059ZSV9</accession>
<dbReference type="GO" id="GO:0006412">
    <property type="term" value="P:translation"/>
    <property type="evidence" value="ECO:0007669"/>
    <property type="project" value="UniProtKB-UniRule"/>
</dbReference>
<sequence>MAFTIDTVKRTASLARLALPETELEQVAEQLEGILVLIEKLSAVSTEGVEIMAHPLEMQQPLREDRAHERDLAGRDANLKNAPQSADGLFLVPKVIE</sequence>
<protein>
    <recommendedName>
        <fullName evidence="1">Aspartyl/glutamyl-tRNA(Asn/Gln) amidotransferase subunit C</fullName>
        <shortName evidence="1">Asp/Glu-ADT subunit C</shortName>
        <ecNumber evidence="1">6.3.5.-</ecNumber>
    </recommendedName>
</protein>
<dbReference type="NCBIfam" id="TIGR00135">
    <property type="entry name" value="gatC"/>
    <property type="match status" value="1"/>
</dbReference>
<comment type="catalytic activity">
    <reaction evidence="1">
        <text>L-aspartyl-tRNA(Asn) + L-glutamine + ATP + H2O = L-asparaginyl-tRNA(Asn) + L-glutamate + ADP + phosphate + 2 H(+)</text>
        <dbReference type="Rhea" id="RHEA:14513"/>
        <dbReference type="Rhea" id="RHEA-COMP:9674"/>
        <dbReference type="Rhea" id="RHEA-COMP:9677"/>
        <dbReference type="ChEBI" id="CHEBI:15377"/>
        <dbReference type="ChEBI" id="CHEBI:15378"/>
        <dbReference type="ChEBI" id="CHEBI:29985"/>
        <dbReference type="ChEBI" id="CHEBI:30616"/>
        <dbReference type="ChEBI" id="CHEBI:43474"/>
        <dbReference type="ChEBI" id="CHEBI:58359"/>
        <dbReference type="ChEBI" id="CHEBI:78515"/>
        <dbReference type="ChEBI" id="CHEBI:78516"/>
        <dbReference type="ChEBI" id="CHEBI:456216"/>
    </reaction>
</comment>
<dbReference type="HOGENOM" id="CLU_105899_1_2_6"/>
<dbReference type="GO" id="GO:0006450">
    <property type="term" value="P:regulation of translational fidelity"/>
    <property type="evidence" value="ECO:0007669"/>
    <property type="project" value="InterPro"/>
</dbReference>
<evidence type="ECO:0000256" key="1">
    <source>
        <dbReference type="HAMAP-Rule" id="MF_00122"/>
    </source>
</evidence>